<name>A0A8C6Q3L1_NOTFU</name>
<dbReference type="GeneTree" id="ENSGT00940000154988"/>
<dbReference type="InterPro" id="IPR027124">
    <property type="entry name" value="Swc5/CFDP1/2"/>
</dbReference>
<reference evidence="2" key="1">
    <citation type="submission" date="2014-08" db="EMBL/GenBank/DDBJ databases">
        <authorList>
            <person name="Senf B."/>
            <person name="Petzold A."/>
            <person name="Downie B.R."/>
            <person name="Koch P."/>
            <person name="Platzer M."/>
        </authorList>
    </citation>
    <scope>NUCLEOTIDE SEQUENCE [LARGE SCALE GENOMIC DNA]</scope>
    <source>
        <strain evidence="2">GRZ</strain>
    </source>
</reference>
<dbReference type="PANTHER" id="PTHR23227:SF83">
    <property type="entry name" value="ENDONUCLEASE_EXONUCLEASE_PHOSPHATASE DOMAIN-CONTAINING PROTEIN"/>
    <property type="match status" value="1"/>
</dbReference>
<evidence type="ECO:0000313" key="2">
    <source>
        <dbReference type="Ensembl" id="ENSNFUP00015053129.1"/>
    </source>
</evidence>
<feature type="domain" description="Endonuclease/exonuclease/phosphatase" evidence="1">
    <location>
        <begin position="24"/>
        <end position="161"/>
    </location>
</feature>
<reference evidence="2" key="2">
    <citation type="submission" date="2025-08" db="UniProtKB">
        <authorList>
            <consortium name="Ensembl"/>
        </authorList>
    </citation>
    <scope>IDENTIFICATION</scope>
</reference>
<dbReference type="PANTHER" id="PTHR23227">
    <property type="entry name" value="BUCENTAUR RELATED"/>
    <property type="match status" value="1"/>
</dbReference>
<evidence type="ECO:0000259" key="1">
    <source>
        <dbReference type="Pfam" id="PF14529"/>
    </source>
</evidence>
<sequence>MLGFTPVNERVASLRLHVGGWVLTVVCAYAPNYSSDYPPFSETLEGVLESAPSGDSLVLLGDFNAHVGNDSETWRDVFGRNGPPDPNLSGVLLLNFCASHGLSIMNTMFRHKGVHMCSWHPDTLGHSSMIDFVVVSSDLRPHVLDTRVKRGAELSTDHYLVVSWLRWWGRMPVRPGRPKRITRVCWERLAESPVRRSFNSHLRQNFQNVPGEVGDIESEWTLFRASIVEAANRSCGRKIVNACRGGNPRTRWWTPAVRDAVKLKKKSYQVFLTCGTPEAADGYRQSKRNVARVVAKAKTRAWEEFGETMEQDFRTASRRFWSTTRRLRVGKQCATNTIYSEDSVLLTSTQDVVYLWAEYFEDLNPTDMSSSEEAESGDFGLTSNL</sequence>
<dbReference type="InterPro" id="IPR005135">
    <property type="entry name" value="Endo/exonuclease/phosphatase"/>
</dbReference>
<dbReference type="Ensembl" id="ENSNFUT00015055388.1">
    <property type="protein sequence ID" value="ENSNFUP00015053129.1"/>
    <property type="gene ID" value="ENSNFUG00015024739.1"/>
</dbReference>
<keyword evidence="3" id="KW-1185">Reference proteome</keyword>
<evidence type="ECO:0000313" key="3">
    <source>
        <dbReference type="Proteomes" id="UP000694548"/>
    </source>
</evidence>
<dbReference type="Proteomes" id="UP000694548">
    <property type="component" value="Chromosome sgr06"/>
</dbReference>
<dbReference type="GO" id="GO:0003824">
    <property type="term" value="F:catalytic activity"/>
    <property type="evidence" value="ECO:0007669"/>
    <property type="project" value="InterPro"/>
</dbReference>
<protein>
    <recommendedName>
        <fullName evidence="1">Endonuclease/exonuclease/phosphatase domain-containing protein</fullName>
    </recommendedName>
</protein>
<accession>A0A8C6Q3L1</accession>
<dbReference type="Pfam" id="PF14529">
    <property type="entry name" value="Exo_endo_phos_2"/>
    <property type="match status" value="1"/>
</dbReference>
<reference evidence="2" key="3">
    <citation type="submission" date="2025-09" db="UniProtKB">
        <authorList>
            <consortium name="Ensembl"/>
        </authorList>
    </citation>
    <scope>IDENTIFICATION</scope>
</reference>
<dbReference type="SUPFAM" id="SSF56219">
    <property type="entry name" value="DNase I-like"/>
    <property type="match status" value="1"/>
</dbReference>
<dbReference type="Gene3D" id="3.60.10.10">
    <property type="entry name" value="Endonuclease/exonuclease/phosphatase"/>
    <property type="match status" value="1"/>
</dbReference>
<dbReference type="AlphaFoldDB" id="A0A8C6Q3L1"/>
<proteinExistence type="predicted"/>
<dbReference type="InterPro" id="IPR036691">
    <property type="entry name" value="Endo/exonu/phosph_ase_sf"/>
</dbReference>
<organism evidence="2 3">
    <name type="scientific">Nothobranchius furzeri</name>
    <name type="common">Turquoise killifish</name>
    <dbReference type="NCBI Taxonomy" id="105023"/>
    <lineage>
        <taxon>Eukaryota</taxon>
        <taxon>Metazoa</taxon>
        <taxon>Chordata</taxon>
        <taxon>Craniata</taxon>
        <taxon>Vertebrata</taxon>
        <taxon>Euteleostomi</taxon>
        <taxon>Actinopterygii</taxon>
        <taxon>Neopterygii</taxon>
        <taxon>Teleostei</taxon>
        <taxon>Neoteleostei</taxon>
        <taxon>Acanthomorphata</taxon>
        <taxon>Ovalentaria</taxon>
        <taxon>Atherinomorphae</taxon>
        <taxon>Cyprinodontiformes</taxon>
        <taxon>Nothobranchiidae</taxon>
        <taxon>Nothobranchius</taxon>
    </lineage>
</organism>